<gene>
    <name evidence="1" type="ORF">PC117_g24130</name>
</gene>
<protein>
    <submittedName>
        <fullName evidence="1">Uncharacterized protein</fullName>
    </submittedName>
</protein>
<accession>A0A8T1B0X7</accession>
<proteinExistence type="predicted"/>
<dbReference type="Proteomes" id="UP000736787">
    <property type="component" value="Unassembled WGS sequence"/>
</dbReference>
<dbReference type="EMBL" id="RCMK01001562">
    <property type="protein sequence ID" value="KAG2891960.1"/>
    <property type="molecule type" value="Genomic_DNA"/>
</dbReference>
<evidence type="ECO:0000313" key="2">
    <source>
        <dbReference type="Proteomes" id="UP000736787"/>
    </source>
</evidence>
<name>A0A8T1B0X7_9STRA</name>
<dbReference type="VEuPathDB" id="FungiDB:PC110_g3930"/>
<dbReference type="AlphaFoldDB" id="A0A8T1B0X7"/>
<reference evidence="1" key="1">
    <citation type="submission" date="2018-10" db="EMBL/GenBank/DDBJ databases">
        <title>Effector identification in a new, highly contiguous assembly of the strawberry crown rot pathogen Phytophthora cactorum.</title>
        <authorList>
            <person name="Armitage A.D."/>
            <person name="Nellist C.F."/>
            <person name="Bates H."/>
            <person name="Vickerstaff R.J."/>
            <person name="Harrison R.J."/>
        </authorList>
    </citation>
    <scope>NUCLEOTIDE SEQUENCE</scope>
    <source>
        <strain evidence="1">4040</strain>
    </source>
</reference>
<dbReference type="VEuPathDB" id="FungiDB:PC110_g3929"/>
<organism evidence="1 2">
    <name type="scientific">Phytophthora cactorum</name>
    <dbReference type="NCBI Taxonomy" id="29920"/>
    <lineage>
        <taxon>Eukaryota</taxon>
        <taxon>Sar</taxon>
        <taxon>Stramenopiles</taxon>
        <taxon>Oomycota</taxon>
        <taxon>Peronosporomycetes</taxon>
        <taxon>Peronosporales</taxon>
        <taxon>Peronosporaceae</taxon>
        <taxon>Phytophthora</taxon>
    </lineage>
</organism>
<comment type="caution">
    <text evidence="1">The sequence shown here is derived from an EMBL/GenBank/DDBJ whole genome shotgun (WGS) entry which is preliminary data.</text>
</comment>
<evidence type="ECO:0000313" key="1">
    <source>
        <dbReference type="EMBL" id="KAG2891960.1"/>
    </source>
</evidence>
<sequence>MSYYGCVASWRGFSSSKKQCNLDSCKDEYVTTANTFVDASAADYASYFQQYLDCPPDKTQESHHKLVSWTNNGLLLEFGFKFRLLRSFIRRPGEGVDGVRIAPNSEILLRYFAEGCESEHLLEERSRKKQWQTGYLNKKNYVTAANSFVDASAAEYIWQCLDCPLGKEEDAERKLTLQKGGKLQLELSLKIRLLHSARIICYAFKLQPDSVERMDILESKLKDQQEELQKLRSKVDASNVFLCAECEVLMETKLQWKEINSETFVLDDDNTSIVALVLGLYVLGVVLNLPPAEDGYCTGDEWCRDSNSSYMLRQLLR</sequence>